<keyword evidence="2" id="KW-0472">Membrane</keyword>
<proteinExistence type="predicted"/>
<dbReference type="OrthoDB" id="2626509at2"/>
<protein>
    <submittedName>
        <fullName evidence="3">Uncharacterized protein</fullName>
    </submittedName>
</protein>
<feature type="region of interest" description="Disordered" evidence="1">
    <location>
        <begin position="1"/>
        <end position="98"/>
    </location>
</feature>
<keyword evidence="2" id="KW-0812">Transmembrane</keyword>
<accession>A0A0F7FB64</accession>
<evidence type="ECO:0000256" key="2">
    <source>
        <dbReference type="SAM" id="Phobius"/>
    </source>
</evidence>
<feature type="transmembrane region" description="Helical" evidence="2">
    <location>
        <begin position="105"/>
        <end position="126"/>
    </location>
</feature>
<dbReference type="AlphaFoldDB" id="A0A0F7FB64"/>
<sequence length="136" mass="15318">MSEELSRVKSRQNKRNRGDMSGVKTSKPRKAEASSPRKKESPSQALSRSRKNNTEGGKSPAVRQKAGTARGGRRADRPKPGEEEEQSPPSRSATYRSERIRLSKLFVNSLNVLFMLLLIFLVWWGIKGAPPLRTLW</sequence>
<feature type="compositionally biased region" description="Basic and acidic residues" evidence="1">
    <location>
        <begin position="29"/>
        <end position="41"/>
    </location>
</feature>
<dbReference type="HOGENOM" id="CLU_155211_0_0_9"/>
<dbReference type="PATRIC" id="fig|1333534.5.peg.2938"/>
<dbReference type="RefSeq" id="WP_025699711.1">
    <property type="nucleotide sequence ID" value="NZ_ASQQ01000702.1"/>
</dbReference>
<reference evidence="3 4" key="1">
    <citation type="submission" date="2015-03" db="EMBL/GenBank/DDBJ databases">
        <authorList>
            <person name="Abdul Halim M."/>
        </authorList>
    </citation>
    <scope>NUCLEOTIDE SEQUENCE [LARGE SCALE GENOMIC DNA]</scope>
    <source>
        <strain evidence="3 4">ATCC 35681</strain>
    </source>
</reference>
<gene>
    <name evidence="3" type="ORF">VK70_13350</name>
</gene>
<keyword evidence="2" id="KW-1133">Transmembrane helix</keyword>
<dbReference type="Proteomes" id="UP000034189">
    <property type="component" value="Chromosome"/>
</dbReference>
<name>A0A0F7FB64_PAEDU</name>
<dbReference type="EMBL" id="CP011114">
    <property type="protein sequence ID" value="AKG35440.1"/>
    <property type="molecule type" value="Genomic_DNA"/>
</dbReference>
<evidence type="ECO:0000256" key="1">
    <source>
        <dbReference type="SAM" id="MobiDB-lite"/>
    </source>
</evidence>
<organism evidence="3 4">
    <name type="scientific">Paenibacillus durus ATCC 35681</name>
    <dbReference type="NCBI Taxonomy" id="1333534"/>
    <lineage>
        <taxon>Bacteria</taxon>
        <taxon>Bacillati</taxon>
        <taxon>Bacillota</taxon>
        <taxon>Bacilli</taxon>
        <taxon>Bacillales</taxon>
        <taxon>Paenibacillaceae</taxon>
        <taxon>Paenibacillus</taxon>
    </lineage>
</organism>
<evidence type="ECO:0000313" key="4">
    <source>
        <dbReference type="Proteomes" id="UP000034189"/>
    </source>
</evidence>
<reference evidence="3 4" key="2">
    <citation type="journal article" date="2016" name="Genome Announc.">
        <title>Genome Sequence of a Gram-Positive Diazotroph, Paenibacillus durus Type Strain ATCC 35681.</title>
        <authorList>
            <person name="Halim M.A."/>
            <person name="Rahman A.Y."/>
            <person name="Sim K.S."/>
            <person name="Yam H.C."/>
            <person name="Rahim A.A."/>
            <person name="Ghazali A.H."/>
            <person name="Najimudin N."/>
        </authorList>
    </citation>
    <scope>NUCLEOTIDE SEQUENCE [LARGE SCALE GENOMIC DNA]</scope>
    <source>
        <strain evidence="3 4">ATCC 35681</strain>
    </source>
</reference>
<evidence type="ECO:0000313" key="3">
    <source>
        <dbReference type="EMBL" id="AKG35440.1"/>
    </source>
</evidence>